<dbReference type="AlphaFoldDB" id="A0A5N6U576"/>
<dbReference type="InterPro" id="IPR000073">
    <property type="entry name" value="AB_hydrolase_1"/>
</dbReference>
<evidence type="ECO:0000259" key="2">
    <source>
        <dbReference type="Pfam" id="PF00561"/>
    </source>
</evidence>
<organism evidence="3 4">
    <name type="scientific">Aspergillus avenaceus</name>
    <dbReference type="NCBI Taxonomy" id="36643"/>
    <lineage>
        <taxon>Eukaryota</taxon>
        <taxon>Fungi</taxon>
        <taxon>Dikarya</taxon>
        <taxon>Ascomycota</taxon>
        <taxon>Pezizomycotina</taxon>
        <taxon>Eurotiomycetes</taxon>
        <taxon>Eurotiomycetidae</taxon>
        <taxon>Eurotiales</taxon>
        <taxon>Aspergillaceae</taxon>
        <taxon>Aspergillus</taxon>
        <taxon>Aspergillus subgen. Circumdati</taxon>
    </lineage>
</organism>
<dbReference type="Pfam" id="PF00561">
    <property type="entry name" value="Abhydrolase_1"/>
    <property type="match status" value="1"/>
</dbReference>
<dbReference type="OrthoDB" id="294702at2759"/>
<dbReference type="Proteomes" id="UP000325780">
    <property type="component" value="Unassembled WGS sequence"/>
</dbReference>
<feature type="domain" description="AB hydrolase-1" evidence="2">
    <location>
        <begin position="68"/>
        <end position="153"/>
    </location>
</feature>
<keyword evidence="3" id="KW-0378">Hydrolase</keyword>
<evidence type="ECO:0000313" key="4">
    <source>
        <dbReference type="Proteomes" id="UP000325780"/>
    </source>
</evidence>
<dbReference type="EMBL" id="ML742037">
    <property type="protein sequence ID" value="KAE8153569.1"/>
    <property type="molecule type" value="Genomic_DNA"/>
</dbReference>
<evidence type="ECO:0000313" key="3">
    <source>
        <dbReference type="EMBL" id="KAE8153569.1"/>
    </source>
</evidence>
<dbReference type="GO" id="GO:0016787">
    <property type="term" value="F:hydrolase activity"/>
    <property type="evidence" value="ECO:0007669"/>
    <property type="project" value="UniProtKB-KW"/>
</dbReference>
<gene>
    <name evidence="3" type="ORF">BDV25DRAFT_149094</name>
</gene>
<sequence>MITTRPLFSRQFRPERKNLISSTIRQNASTTTPPPSTPEKAPDRLTQTLTLSNGRTLSFAEYGSPQGKPLLYFHGLPGSRYEIDFHDLGLRHNARIFTPDRPGMGLSTFQPKRRLIDWPSDVKEFTRKLGLDEYRALGGSGGGPYSLVCAKALPKENLKGVGVLAGFAPLEAGTEGMTLRGRVLWNLGGWLPRLTEISL</sequence>
<evidence type="ECO:0000256" key="1">
    <source>
        <dbReference type="SAM" id="MobiDB-lite"/>
    </source>
</evidence>
<accession>A0A5N6U576</accession>
<feature type="region of interest" description="Disordered" evidence="1">
    <location>
        <begin position="15"/>
        <end position="43"/>
    </location>
</feature>
<proteinExistence type="predicted"/>
<dbReference type="InterPro" id="IPR029058">
    <property type="entry name" value="AB_hydrolase_fold"/>
</dbReference>
<dbReference type="Gene3D" id="3.40.50.1820">
    <property type="entry name" value="alpha/beta hydrolase"/>
    <property type="match status" value="1"/>
</dbReference>
<name>A0A5N6U576_ASPAV</name>
<dbReference type="SUPFAM" id="SSF53474">
    <property type="entry name" value="alpha/beta-Hydrolases"/>
    <property type="match status" value="1"/>
</dbReference>
<reference evidence="3 4" key="1">
    <citation type="submission" date="2019-04" db="EMBL/GenBank/DDBJ databases">
        <title>Friends and foes A comparative genomics study of 23 Aspergillus species from section Flavi.</title>
        <authorList>
            <consortium name="DOE Joint Genome Institute"/>
            <person name="Kjaerbolling I."/>
            <person name="Vesth T."/>
            <person name="Frisvad J.C."/>
            <person name="Nybo J.L."/>
            <person name="Theobald S."/>
            <person name="Kildgaard S."/>
            <person name="Isbrandt T."/>
            <person name="Kuo A."/>
            <person name="Sato A."/>
            <person name="Lyhne E.K."/>
            <person name="Kogle M.E."/>
            <person name="Wiebenga A."/>
            <person name="Kun R.S."/>
            <person name="Lubbers R.J."/>
            <person name="Makela M.R."/>
            <person name="Barry K."/>
            <person name="Chovatia M."/>
            <person name="Clum A."/>
            <person name="Daum C."/>
            <person name="Haridas S."/>
            <person name="He G."/>
            <person name="LaButti K."/>
            <person name="Lipzen A."/>
            <person name="Mondo S."/>
            <person name="Riley R."/>
            <person name="Salamov A."/>
            <person name="Simmons B.A."/>
            <person name="Magnuson J.K."/>
            <person name="Henrissat B."/>
            <person name="Mortensen U.H."/>
            <person name="Larsen T.O."/>
            <person name="Devries R.P."/>
            <person name="Grigoriev I.V."/>
            <person name="Machida M."/>
            <person name="Baker S.E."/>
            <person name="Andersen M.R."/>
        </authorList>
    </citation>
    <scope>NUCLEOTIDE SEQUENCE [LARGE SCALE GENOMIC DNA]</scope>
    <source>
        <strain evidence="3 4">IBT 18842</strain>
    </source>
</reference>
<protein>
    <submittedName>
        <fullName evidence="3">Alpha/Beta hydrolase protein</fullName>
    </submittedName>
</protein>
<keyword evidence="4" id="KW-1185">Reference proteome</keyword>
<feature type="compositionally biased region" description="Polar residues" evidence="1">
    <location>
        <begin position="19"/>
        <end position="28"/>
    </location>
</feature>